<dbReference type="InterPro" id="IPR028082">
    <property type="entry name" value="Peripla_BP_I"/>
</dbReference>
<dbReference type="Pfam" id="PF13377">
    <property type="entry name" value="Peripla_BP_3"/>
    <property type="match status" value="1"/>
</dbReference>
<evidence type="ECO:0000313" key="5">
    <source>
        <dbReference type="EMBL" id="SHI31035.1"/>
    </source>
</evidence>
<dbReference type="AlphaFoldDB" id="A0A1M6A3M5"/>
<evidence type="ECO:0000256" key="2">
    <source>
        <dbReference type="ARBA" id="ARBA00023125"/>
    </source>
</evidence>
<dbReference type="EMBL" id="FQYK01000001">
    <property type="protein sequence ID" value="SHI31035.1"/>
    <property type="molecule type" value="Genomic_DNA"/>
</dbReference>
<dbReference type="CDD" id="cd06267">
    <property type="entry name" value="PBP1_LacI_sugar_binding-like"/>
    <property type="match status" value="1"/>
</dbReference>
<dbReference type="PANTHER" id="PTHR30146">
    <property type="entry name" value="LACI-RELATED TRANSCRIPTIONAL REPRESSOR"/>
    <property type="match status" value="1"/>
</dbReference>
<organism evidence="5 6">
    <name type="scientific">Algibacter luteus</name>
    <dbReference type="NCBI Taxonomy" id="1178825"/>
    <lineage>
        <taxon>Bacteria</taxon>
        <taxon>Pseudomonadati</taxon>
        <taxon>Bacteroidota</taxon>
        <taxon>Flavobacteriia</taxon>
        <taxon>Flavobacteriales</taxon>
        <taxon>Flavobacteriaceae</taxon>
        <taxon>Algibacter</taxon>
    </lineage>
</organism>
<dbReference type="GO" id="GO:0003700">
    <property type="term" value="F:DNA-binding transcription factor activity"/>
    <property type="evidence" value="ECO:0007669"/>
    <property type="project" value="TreeGrafter"/>
</dbReference>
<gene>
    <name evidence="5" type="ORF">SAMN05216261_0192</name>
</gene>
<dbReference type="STRING" id="1178825.SAMN05216261_0192"/>
<dbReference type="RefSeq" id="WP_019386976.1">
    <property type="nucleotide sequence ID" value="NZ_ALIH01000004.1"/>
</dbReference>
<keyword evidence="3" id="KW-0804">Transcription</keyword>
<reference evidence="5 6" key="1">
    <citation type="submission" date="2016-11" db="EMBL/GenBank/DDBJ databases">
        <authorList>
            <person name="Jaros S."/>
            <person name="Januszkiewicz K."/>
            <person name="Wedrychowicz H."/>
        </authorList>
    </citation>
    <scope>NUCLEOTIDE SEQUENCE [LARGE SCALE GENOMIC DNA]</scope>
    <source>
        <strain evidence="5 6">CGMCC 1.12213</strain>
    </source>
</reference>
<protein>
    <submittedName>
        <fullName evidence="5">Transcriptional regulator, LacI family</fullName>
    </submittedName>
</protein>
<dbReference type="PANTHER" id="PTHR30146:SF109">
    <property type="entry name" value="HTH-TYPE TRANSCRIPTIONAL REGULATOR GALS"/>
    <property type="match status" value="1"/>
</dbReference>
<dbReference type="SMART" id="SM00354">
    <property type="entry name" value="HTH_LACI"/>
    <property type="match status" value="1"/>
</dbReference>
<dbReference type="InterPro" id="IPR010982">
    <property type="entry name" value="Lambda_DNA-bd_dom_sf"/>
</dbReference>
<evidence type="ECO:0000259" key="4">
    <source>
        <dbReference type="PROSITE" id="PS50932"/>
    </source>
</evidence>
<dbReference type="eggNOG" id="COG1609">
    <property type="taxonomic scope" value="Bacteria"/>
</dbReference>
<keyword evidence="1" id="KW-0805">Transcription regulation</keyword>
<name>A0A1M6A3M5_9FLAO</name>
<accession>A0A1M6A3M5</accession>
<dbReference type="InterPro" id="IPR000843">
    <property type="entry name" value="HTH_LacI"/>
</dbReference>
<dbReference type="SUPFAM" id="SSF47413">
    <property type="entry name" value="lambda repressor-like DNA-binding domains"/>
    <property type="match status" value="1"/>
</dbReference>
<dbReference type="Gene3D" id="1.10.260.40">
    <property type="entry name" value="lambda repressor-like DNA-binding domains"/>
    <property type="match status" value="1"/>
</dbReference>
<keyword evidence="6" id="KW-1185">Reference proteome</keyword>
<evidence type="ECO:0000256" key="1">
    <source>
        <dbReference type="ARBA" id="ARBA00023015"/>
    </source>
</evidence>
<feature type="domain" description="HTH lacI-type" evidence="4">
    <location>
        <begin position="5"/>
        <end position="59"/>
    </location>
</feature>
<evidence type="ECO:0000256" key="3">
    <source>
        <dbReference type="ARBA" id="ARBA00023163"/>
    </source>
</evidence>
<evidence type="ECO:0000313" key="6">
    <source>
        <dbReference type="Proteomes" id="UP000184396"/>
    </source>
</evidence>
<proteinExistence type="predicted"/>
<dbReference type="OrthoDB" id="9768806at2"/>
<dbReference type="SUPFAM" id="SSF53822">
    <property type="entry name" value="Periplasmic binding protein-like I"/>
    <property type="match status" value="1"/>
</dbReference>
<dbReference type="Pfam" id="PF00356">
    <property type="entry name" value="LacI"/>
    <property type="match status" value="1"/>
</dbReference>
<dbReference type="CDD" id="cd01392">
    <property type="entry name" value="HTH_LacI"/>
    <property type="match status" value="1"/>
</dbReference>
<dbReference type="Gene3D" id="3.40.50.2300">
    <property type="match status" value="2"/>
</dbReference>
<dbReference type="GO" id="GO:0000976">
    <property type="term" value="F:transcription cis-regulatory region binding"/>
    <property type="evidence" value="ECO:0007669"/>
    <property type="project" value="TreeGrafter"/>
</dbReference>
<keyword evidence="2" id="KW-0238">DNA-binding</keyword>
<dbReference type="Proteomes" id="UP000184396">
    <property type="component" value="Unassembled WGS sequence"/>
</dbReference>
<sequence length="347" mass="38885">MEKKITLKDIADILEISTSTVSRALQNNPRISEQVRNQVLKTAYDLNYFTNKFPDSVLPKKINAIGVIVPEIKYHLYAMAISGIEKIAEAHNMHIIICQSNESYEREKKLTEELVNMGVSGLIVSLAGETKQFDHFLGLQEKNIPLVLFNRQCDEVAADKVVIDNFKAAHDATEHLLSIGCKRIAYIGGPEILQISNTRLLGYKQALKDANIAIDEKQIEFCNFTKESNLSASRKLLYSPNPPDGIIAFSDQIAIAAMVAAKERGLKIPVDLAIIGFNNEPVNELLEPSLTSIDQPAFQMGQESARLIFERINNLSIDFSHKILKSQLVIRNSTNRNKFNFNLSKDK</sequence>
<dbReference type="PROSITE" id="PS50932">
    <property type="entry name" value="HTH_LACI_2"/>
    <property type="match status" value="1"/>
</dbReference>
<dbReference type="InterPro" id="IPR046335">
    <property type="entry name" value="LacI/GalR-like_sensor"/>
</dbReference>